<dbReference type="EMBL" id="SOQX01000005">
    <property type="protein sequence ID" value="TDY00560.1"/>
    <property type="molecule type" value="Genomic_DNA"/>
</dbReference>
<keyword evidence="2" id="KW-0575">Peroxidase</keyword>
<evidence type="ECO:0000313" key="3">
    <source>
        <dbReference type="Proteomes" id="UP000294914"/>
    </source>
</evidence>
<dbReference type="InterPro" id="IPR003779">
    <property type="entry name" value="CMD-like"/>
</dbReference>
<name>A0A4R8IN71_9GAMM</name>
<dbReference type="InterPro" id="IPR029032">
    <property type="entry name" value="AhpD-like"/>
</dbReference>
<dbReference type="SUPFAM" id="SSF69118">
    <property type="entry name" value="AhpD-like"/>
    <property type="match status" value="1"/>
</dbReference>
<feature type="domain" description="Carboxymuconolactone decarboxylase-like" evidence="1">
    <location>
        <begin position="51"/>
        <end position="102"/>
    </location>
</feature>
<keyword evidence="3" id="KW-1185">Reference proteome</keyword>
<dbReference type="Proteomes" id="UP000294914">
    <property type="component" value="Unassembled WGS sequence"/>
</dbReference>
<dbReference type="InterPro" id="IPR004675">
    <property type="entry name" value="AhpD_core"/>
</dbReference>
<dbReference type="AlphaFoldDB" id="A0A4R8IN71"/>
<dbReference type="Gene3D" id="1.20.1290.10">
    <property type="entry name" value="AhpD-like"/>
    <property type="match status" value="1"/>
</dbReference>
<dbReference type="OrthoDB" id="9808310at2"/>
<accession>A0A4R8IN71</accession>
<evidence type="ECO:0000313" key="2">
    <source>
        <dbReference type="EMBL" id="TDY00560.1"/>
    </source>
</evidence>
<dbReference type="GO" id="GO:0051920">
    <property type="term" value="F:peroxiredoxin activity"/>
    <property type="evidence" value="ECO:0007669"/>
    <property type="project" value="InterPro"/>
</dbReference>
<sequence>MTQFTFHDENSAPQAALPTMDQAKQAFGFVPNLISGMANSPALAEGYLTLSGLYANSSLSPQEQQVALLAVSRYNGCDYCVAAHSMIADMAQVPAEAIAALRDDRPIDDPKLEALRTFTAKMVDKRGWLSEADIRDFLDAGFGMQQVGDVILAVGMKTLSNYFNHIAQTPLDEAMTQYAWERPAT</sequence>
<proteinExistence type="predicted"/>
<protein>
    <submittedName>
        <fullName evidence="2">AhpD family alkylhydroperoxidase</fullName>
    </submittedName>
</protein>
<keyword evidence="2" id="KW-0560">Oxidoreductase</keyword>
<dbReference type="PANTHER" id="PTHR35446:SF3">
    <property type="entry name" value="CMD DOMAIN-CONTAINING PROTEIN"/>
    <property type="match status" value="1"/>
</dbReference>
<dbReference type="PANTHER" id="PTHR35446">
    <property type="entry name" value="SI:CH211-175M2.5"/>
    <property type="match status" value="1"/>
</dbReference>
<comment type="caution">
    <text evidence="2">The sequence shown here is derived from an EMBL/GenBank/DDBJ whole genome shotgun (WGS) entry which is preliminary data.</text>
</comment>
<dbReference type="RefSeq" id="WP_134084183.1">
    <property type="nucleotide sequence ID" value="NZ_SOQX01000005.1"/>
</dbReference>
<reference evidence="2 3" key="1">
    <citation type="submission" date="2019-03" db="EMBL/GenBank/DDBJ databases">
        <title>Genomic Encyclopedia of Type Strains, Phase IV (KMG-IV): sequencing the most valuable type-strain genomes for metagenomic binning, comparative biology and taxonomic classification.</title>
        <authorList>
            <person name="Goeker M."/>
        </authorList>
    </citation>
    <scope>NUCLEOTIDE SEQUENCE [LARGE SCALE GENOMIC DNA]</scope>
    <source>
        <strain evidence="2 3">DSM 16326</strain>
    </source>
</reference>
<dbReference type="NCBIfam" id="TIGR00778">
    <property type="entry name" value="ahpD_dom"/>
    <property type="match status" value="1"/>
</dbReference>
<evidence type="ECO:0000259" key="1">
    <source>
        <dbReference type="Pfam" id="PF02627"/>
    </source>
</evidence>
<dbReference type="Pfam" id="PF02627">
    <property type="entry name" value="CMD"/>
    <property type="match status" value="1"/>
</dbReference>
<organism evidence="2 3">
    <name type="scientific">Thiohalophilus thiocyanatoxydans</name>
    <dbReference type="NCBI Taxonomy" id="381308"/>
    <lineage>
        <taxon>Bacteria</taxon>
        <taxon>Pseudomonadati</taxon>
        <taxon>Pseudomonadota</taxon>
        <taxon>Gammaproteobacteria</taxon>
        <taxon>Thiohalomonadales</taxon>
        <taxon>Thiohalophilaceae</taxon>
        <taxon>Thiohalophilus</taxon>
    </lineage>
</organism>
<gene>
    <name evidence="2" type="ORF">EDC23_2063</name>
</gene>